<evidence type="ECO:0000313" key="2">
    <source>
        <dbReference type="Proteomes" id="UP000265520"/>
    </source>
</evidence>
<protein>
    <submittedName>
        <fullName evidence="1">Uncharacterized protein</fullName>
    </submittedName>
</protein>
<name>A0A392TW57_9FABA</name>
<comment type="caution">
    <text evidence="1">The sequence shown here is derived from an EMBL/GenBank/DDBJ whole genome shotgun (WGS) entry which is preliminary data.</text>
</comment>
<organism evidence="1 2">
    <name type="scientific">Trifolium medium</name>
    <dbReference type="NCBI Taxonomy" id="97028"/>
    <lineage>
        <taxon>Eukaryota</taxon>
        <taxon>Viridiplantae</taxon>
        <taxon>Streptophyta</taxon>
        <taxon>Embryophyta</taxon>
        <taxon>Tracheophyta</taxon>
        <taxon>Spermatophyta</taxon>
        <taxon>Magnoliopsida</taxon>
        <taxon>eudicotyledons</taxon>
        <taxon>Gunneridae</taxon>
        <taxon>Pentapetalae</taxon>
        <taxon>rosids</taxon>
        <taxon>fabids</taxon>
        <taxon>Fabales</taxon>
        <taxon>Fabaceae</taxon>
        <taxon>Papilionoideae</taxon>
        <taxon>50 kb inversion clade</taxon>
        <taxon>NPAAA clade</taxon>
        <taxon>Hologalegina</taxon>
        <taxon>IRL clade</taxon>
        <taxon>Trifolieae</taxon>
        <taxon>Trifolium</taxon>
    </lineage>
</organism>
<dbReference type="Proteomes" id="UP000265520">
    <property type="component" value="Unassembled WGS sequence"/>
</dbReference>
<dbReference type="AlphaFoldDB" id="A0A392TW57"/>
<reference evidence="1 2" key="1">
    <citation type="journal article" date="2018" name="Front. Plant Sci.">
        <title>Red Clover (Trifolium pratense) and Zigzag Clover (T. medium) - A Picture of Genomic Similarities and Differences.</title>
        <authorList>
            <person name="Dluhosova J."/>
            <person name="Istvanek J."/>
            <person name="Nedelnik J."/>
            <person name="Repkova J."/>
        </authorList>
    </citation>
    <scope>NUCLEOTIDE SEQUENCE [LARGE SCALE GENOMIC DNA]</scope>
    <source>
        <strain evidence="2">cv. 10/8</strain>
        <tissue evidence="1">Leaf</tissue>
    </source>
</reference>
<proteinExistence type="predicted"/>
<feature type="non-terminal residue" evidence="1">
    <location>
        <position position="58"/>
    </location>
</feature>
<sequence>MFFNFSAKKKVLAATLVYYVIKTWLIDRKLIAVPCCKRDFEISTTTTSMDGHFNAMTA</sequence>
<keyword evidence="2" id="KW-1185">Reference proteome</keyword>
<evidence type="ECO:0000313" key="1">
    <source>
        <dbReference type="EMBL" id="MCI65342.1"/>
    </source>
</evidence>
<accession>A0A392TW57</accession>
<dbReference type="EMBL" id="LXQA010673785">
    <property type="protein sequence ID" value="MCI65342.1"/>
    <property type="molecule type" value="Genomic_DNA"/>
</dbReference>